<dbReference type="InterPro" id="IPR029046">
    <property type="entry name" value="LolA/LolB/LppX"/>
</dbReference>
<evidence type="ECO:0000256" key="2">
    <source>
        <dbReference type="SAM" id="SignalP"/>
    </source>
</evidence>
<organism evidence="3 4">
    <name type="scientific">Tenuifilum thalassicum</name>
    <dbReference type="NCBI Taxonomy" id="2590900"/>
    <lineage>
        <taxon>Bacteria</taxon>
        <taxon>Pseudomonadati</taxon>
        <taxon>Bacteroidota</taxon>
        <taxon>Bacteroidia</taxon>
        <taxon>Bacteroidales</taxon>
        <taxon>Tenuifilaceae</taxon>
        <taxon>Tenuifilum</taxon>
    </lineage>
</organism>
<dbReference type="SUPFAM" id="SSF89392">
    <property type="entry name" value="Prokaryotic lipoproteins and lipoprotein localization factors"/>
    <property type="match status" value="1"/>
</dbReference>
<dbReference type="AlphaFoldDB" id="A0A7D4BDG8"/>
<dbReference type="Pfam" id="PF03548">
    <property type="entry name" value="LolA"/>
    <property type="match status" value="1"/>
</dbReference>
<dbReference type="Proteomes" id="UP000500961">
    <property type="component" value="Chromosome"/>
</dbReference>
<name>A0A7D4BDG8_9BACT</name>
<sequence length="219" mass="25807">MFLNINKMKKLVGVLLLVVGYSAFAQVNPEKAIKQFSNKMQAVKSISATFSFTLENLQEHITDTYQGKILAKDKMFYLDLMGMEVFSDGKTKWQYIKDANEVTVSNINKKENDFLDDPTKLFKDYNKNFKYKYKGIVKVRNKEYYEVDFFPRDLNLPYSSVKLQFNSKTLEPYMIRYQGKDGNNYIIKIKNFKSNVPIRNDRFIFDLKKHKGVDVIDMR</sequence>
<accession>A0A7D4BDG8</accession>
<keyword evidence="3" id="KW-0449">Lipoprotein</keyword>
<dbReference type="KEGG" id="ttz:FHG85_05630"/>
<dbReference type="PANTHER" id="PTHR35869">
    <property type="entry name" value="OUTER-MEMBRANE LIPOPROTEIN CARRIER PROTEIN"/>
    <property type="match status" value="1"/>
</dbReference>
<evidence type="ECO:0000313" key="3">
    <source>
        <dbReference type="EMBL" id="QKG79763.1"/>
    </source>
</evidence>
<evidence type="ECO:0000313" key="4">
    <source>
        <dbReference type="Proteomes" id="UP000500961"/>
    </source>
</evidence>
<keyword evidence="4" id="KW-1185">Reference proteome</keyword>
<dbReference type="EMBL" id="CP041345">
    <property type="protein sequence ID" value="QKG79763.1"/>
    <property type="molecule type" value="Genomic_DNA"/>
</dbReference>
<feature type="chain" id="PRO_5029546039" evidence="2">
    <location>
        <begin position="26"/>
        <end position="219"/>
    </location>
</feature>
<feature type="signal peptide" evidence="2">
    <location>
        <begin position="1"/>
        <end position="25"/>
    </location>
</feature>
<gene>
    <name evidence="3" type="ORF">FHG85_05630</name>
</gene>
<dbReference type="PANTHER" id="PTHR35869:SF1">
    <property type="entry name" value="OUTER-MEMBRANE LIPOPROTEIN CARRIER PROTEIN"/>
    <property type="match status" value="1"/>
</dbReference>
<keyword evidence="1 2" id="KW-0732">Signal</keyword>
<proteinExistence type="predicted"/>
<dbReference type="CDD" id="cd16325">
    <property type="entry name" value="LolA"/>
    <property type="match status" value="1"/>
</dbReference>
<reference evidence="3 4" key="1">
    <citation type="submission" date="2019-07" db="EMBL/GenBank/DDBJ databases">
        <title>Thalassofilum flectens gen. nov., sp. nov., a novel moderate thermophilic anaerobe from a shallow sea hot spring in Kunashir Island (Russia), representing a new family in the order Bacteroidales, and proposal of Thalassofilacea fam. nov.</title>
        <authorList>
            <person name="Kochetkova T.V."/>
            <person name="Podosokorskaya O.A."/>
            <person name="Novikov A."/>
            <person name="Elcheninov A.G."/>
            <person name="Toshchakov S.V."/>
            <person name="Kublanov I.V."/>
        </authorList>
    </citation>
    <scope>NUCLEOTIDE SEQUENCE [LARGE SCALE GENOMIC DNA]</scope>
    <source>
        <strain evidence="3 4">38-H</strain>
    </source>
</reference>
<dbReference type="Gene3D" id="2.50.20.10">
    <property type="entry name" value="Lipoprotein localisation LolA/LolB/LppX"/>
    <property type="match status" value="1"/>
</dbReference>
<protein>
    <submittedName>
        <fullName evidence="3">Outer membrane lipoprotein carrier protein LolA</fullName>
    </submittedName>
</protein>
<dbReference type="InterPro" id="IPR004564">
    <property type="entry name" value="OM_lipoprot_carrier_LolA-like"/>
</dbReference>
<evidence type="ECO:0000256" key="1">
    <source>
        <dbReference type="ARBA" id="ARBA00022729"/>
    </source>
</evidence>